<accession>A0AAV6YKM6</accession>
<feature type="region of interest" description="Disordered" evidence="1">
    <location>
        <begin position="1"/>
        <end position="42"/>
    </location>
</feature>
<dbReference type="EMBL" id="WNYA01065221">
    <property type="protein sequence ID" value="KAG8535505.1"/>
    <property type="molecule type" value="Genomic_DNA"/>
</dbReference>
<reference evidence="2" key="1">
    <citation type="thesis" date="2020" institute="ProQuest LLC" country="789 East Eisenhower Parkway, Ann Arbor, MI, USA">
        <title>Comparative Genomics and Chromosome Evolution.</title>
        <authorList>
            <person name="Mudd A.B."/>
        </authorList>
    </citation>
    <scope>NUCLEOTIDE SEQUENCE</scope>
    <source>
        <strain evidence="2">237g6f4</strain>
        <tissue evidence="2">Blood</tissue>
    </source>
</reference>
<proteinExistence type="predicted"/>
<feature type="compositionally biased region" description="Acidic residues" evidence="1">
    <location>
        <begin position="16"/>
        <end position="25"/>
    </location>
</feature>
<name>A0AAV6YKM6_ENGPU</name>
<comment type="caution">
    <text evidence="2">The sequence shown here is derived from an EMBL/GenBank/DDBJ whole genome shotgun (WGS) entry which is preliminary data.</text>
</comment>
<organism evidence="2 3">
    <name type="scientific">Engystomops pustulosus</name>
    <name type="common">Tungara frog</name>
    <name type="synonym">Physalaemus pustulosus</name>
    <dbReference type="NCBI Taxonomy" id="76066"/>
    <lineage>
        <taxon>Eukaryota</taxon>
        <taxon>Metazoa</taxon>
        <taxon>Chordata</taxon>
        <taxon>Craniata</taxon>
        <taxon>Vertebrata</taxon>
        <taxon>Euteleostomi</taxon>
        <taxon>Amphibia</taxon>
        <taxon>Batrachia</taxon>
        <taxon>Anura</taxon>
        <taxon>Neobatrachia</taxon>
        <taxon>Hyloidea</taxon>
        <taxon>Leptodactylidae</taxon>
        <taxon>Leiuperinae</taxon>
        <taxon>Engystomops</taxon>
    </lineage>
</organism>
<evidence type="ECO:0000313" key="2">
    <source>
        <dbReference type="EMBL" id="KAG8535505.1"/>
    </source>
</evidence>
<evidence type="ECO:0000256" key="1">
    <source>
        <dbReference type="SAM" id="MobiDB-lite"/>
    </source>
</evidence>
<sequence>MAGDGSSYKEVKCGAEEEDGSDEDAAPSTPSTAPQDERGVAYQRICPPSITCEERRLDPRITSTYQYVCST</sequence>
<gene>
    <name evidence="2" type="ORF">GDO81_028406</name>
</gene>
<evidence type="ECO:0000313" key="3">
    <source>
        <dbReference type="Proteomes" id="UP000824782"/>
    </source>
</evidence>
<dbReference type="Proteomes" id="UP000824782">
    <property type="component" value="Unassembled WGS sequence"/>
</dbReference>
<protein>
    <submittedName>
        <fullName evidence="2">Uncharacterized protein</fullName>
    </submittedName>
</protein>
<keyword evidence="3" id="KW-1185">Reference proteome</keyword>
<dbReference type="AlphaFoldDB" id="A0AAV6YKM6"/>